<sequence>MPPLAAAEAFLVLEFIAGNRRIPNTVFAALLTSLPSYSVSPLTSPRLRKALVLRALHAALQNEDTSCSSTLLLGKVRRILDDPDAAACFPHHLSFADNEENDGARAAAAVADLKCIIDHEWSNLPPSTLELAAERIAGDGSLQTWAAADHTKRAKLRLLVGESREREILAKLMQDASGSHPPIPPEVADNPSDANEDDGAQRDEEADPSKENDGVDRAQEGMVRHQDASVKGADGVQLPEKSFPVSNKCRPTERNPNASRNMYERDGLGESDGDRPVGKRELPPFQRKPNPSAYAHKMRKKWSEIEEKTLLEGVKKHGKGNWKDIKLAYPDVFEGRSTVDLKDKFRNMERHLASA</sequence>
<keyword evidence="6" id="KW-1185">Reference proteome</keyword>
<feature type="region of interest" description="Disordered" evidence="2">
    <location>
        <begin position="174"/>
        <end position="296"/>
    </location>
</feature>
<dbReference type="InterPro" id="IPR017930">
    <property type="entry name" value="Myb_dom"/>
</dbReference>
<evidence type="ECO:0000259" key="4">
    <source>
        <dbReference type="PROSITE" id="PS51294"/>
    </source>
</evidence>
<name>A0AAQ3T6S4_PASNO</name>
<dbReference type="AlphaFoldDB" id="A0AAQ3T6S4"/>
<accession>A0AAQ3T6S4</accession>
<dbReference type="Gene3D" id="1.10.10.60">
    <property type="entry name" value="Homeodomain-like"/>
    <property type="match status" value="1"/>
</dbReference>
<dbReference type="EMBL" id="CP144747">
    <property type="protein sequence ID" value="WVZ67190.1"/>
    <property type="molecule type" value="Genomic_DNA"/>
</dbReference>
<evidence type="ECO:0000256" key="2">
    <source>
        <dbReference type="SAM" id="MobiDB-lite"/>
    </source>
</evidence>
<gene>
    <name evidence="5" type="ORF">U9M48_016306</name>
</gene>
<organism evidence="5 6">
    <name type="scientific">Paspalum notatum var. saurae</name>
    <dbReference type="NCBI Taxonomy" id="547442"/>
    <lineage>
        <taxon>Eukaryota</taxon>
        <taxon>Viridiplantae</taxon>
        <taxon>Streptophyta</taxon>
        <taxon>Embryophyta</taxon>
        <taxon>Tracheophyta</taxon>
        <taxon>Spermatophyta</taxon>
        <taxon>Magnoliopsida</taxon>
        <taxon>Liliopsida</taxon>
        <taxon>Poales</taxon>
        <taxon>Poaceae</taxon>
        <taxon>PACMAD clade</taxon>
        <taxon>Panicoideae</taxon>
        <taxon>Andropogonodae</taxon>
        <taxon>Paspaleae</taxon>
        <taxon>Paspalinae</taxon>
        <taxon>Paspalum</taxon>
    </lineage>
</organism>
<dbReference type="PANTHER" id="PTHR46993">
    <property type="entry name" value="MYB TRANSCRIPTION FACTOR"/>
    <property type="match status" value="1"/>
</dbReference>
<proteinExistence type="predicted"/>
<feature type="domain" description="Myb-like" evidence="3">
    <location>
        <begin position="294"/>
        <end position="349"/>
    </location>
</feature>
<dbReference type="SUPFAM" id="SSF46689">
    <property type="entry name" value="Homeodomain-like"/>
    <property type="match status" value="1"/>
</dbReference>
<reference evidence="5 6" key="1">
    <citation type="submission" date="2024-02" db="EMBL/GenBank/DDBJ databases">
        <title>High-quality chromosome-scale genome assembly of Pensacola bahiagrass (Paspalum notatum Flugge var. saurae).</title>
        <authorList>
            <person name="Vega J.M."/>
            <person name="Podio M."/>
            <person name="Orjuela J."/>
            <person name="Siena L.A."/>
            <person name="Pessino S.C."/>
            <person name="Combes M.C."/>
            <person name="Mariac C."/>
            <person name="Albertini E."/>
            <person name="Pupilli F."/>
            <person name="Ortiz J.P.A."/>
            <person name="Leblanc O."/>
        </authorList>
    </citation>
    <scope>NUCLEOTIDE SEQUENCE [LARGE SCALE GENOMIC DNA]</scope>
    <source>
        <strain evidence="5">R1</strain>
        <tissue evidence="5">Leaf</tissue>
    </source>
</reference>
<feature type="compositionally biased region" description="Basic and acidic residues" evidence="2">
    <location>
        <begin position="199"/>
        <end position="228"/>
    </location>
</feature>
<dbReference type="Pfam" id="PF00249">
    <property type="entry name" value="Myb_DNA-binding"/>
    <property type="match status" value="1"/>
</dbReference>
<dbReference type="InterPro" id="IPR001005">
    <property type="entry name" value="SANT/Myb"/>
</dbReference>
<dbReference type="InterPro" id="IPR009057">
    <property type="entry name" value="Homeodomain-like_sf"/>
</dbReference>
<dbReference type="CDD" id="cd11660">
    <property type="entry name" value="SANT_TRF"/>
    <property type="match status" value="1"/>
</dbReference>
<feature type="domain" description="HTH myb-type" evidence="4">
    <location>
        <begin position="299"/>
        <end position="353"/>
    </location>
</feature>
<dbReference type="GO" id="GO:0003677">
    <property type="term" value="F:DNA binding"/>
    <property type="evidence" value="ECO:0007669"/>
    <property type="project" value="UniProtKB-KW"/>
</dbReference>
<dbReference type="Proteomes" id="UP001341281">
    <property type="component" value="Chromosome 03"/>
</dbReference>
<dbReference type="SMART" id="SM00717">
    <property type="entry name" value="SANT"/>
    <property type="match status" value="1"/>
</dbReference>
<dbReference type="PROSITE" id="PS50090">
    <property type="entry name" value="MYB_LIKE"/>
    <property type="match status" value="1"/>
</dbReference>
<dbReference type="PROSITE" id="PS51294">
    <property type="entry name" value="HTH_MYB"/>
    <property type="match status" value="1"/>
</dbReference>
<evidence type="ECO:0000313" key="6">
    <source>
        <dbReference type="Proteomes" id="UP001341281"/>
    </source>
</evidence>
<dbReference type="PANTHER" id="PTHR46993:SF14">
    <property type="entry name" value="OS07G0695900 PROTEIN"/>
    <property type="match status" value="1"/>
</dbReference>
<feature type="compositionally biased region" description="Basic and acidic residues" evidence="2">
    <location>
        <begin position="262"/>
        <end position="282"/>
    </location>
</feature>
<keyword evidence="1" id="KW-0238">DNA-binding</keyword>
<evidence type="ECO:0000259" key="3">
    <source>
        <dbReference type="PROSITE" id="PS50090"/>
    </source>
</evidence>
<evidence type="ECO:0000256" key="1">
    <source>
        <dbReference type="ARBA" id="ARBA00023125"/>
    </source>
</evidence>
<evidence type="ECO:0000313" key="5">
    <source>
        <dbReference type="EMBL" id="WVZ67190.1"/>
    </source>
</evidence>
<protein>
    <submittedName>
        <fullName evidence="5">Uncharacterized protein</fullName>
    </submittedName>
</protein>